<dbReference type="Proteomes" id="UP000289821">
    <property type="component" value="Unassembled WGS sequence"/>
</dbReference>
<protein>
    <submittedName>
        <fullName evidence="2">GLPGLI family protein</fullName>
    </submittedName>
</protein>
<dbReference type="NCBIfam" id="TIGR01200">
    <property type="entry name" value="GLPGLI"/>
    <property type="match status" value="1"/>
</dbReference>
<name>A0A4Q0NVG4_9FLAO</name>
<dbReference type="AlphaFoldDB" id="A0A4Q0NVG4"/>
<organism evidence="2 3">
    <name type="scientific">Leeuwenhoekiella aestuarii</name>
    <dbReference type="NCBI Taxonomy" id="2249426"/>
    <lineage>
        <taxon>Bacteria</taxon>
        <taxon>Pseudomonadati</taxon>
        <taxon>Bacteroidota</taxon>
        <taxon>Flavobacteriia</taxon>
        <taxon>Flavobacteriales</taxon>
        <taxon>Flavobacteriaceae</taxon>
        <taxon>Leeuwenhoekiella</taxon>
    </lineage>
</organism>
<accession>A0A4Q0NVG4</accession>
<dbReference type="Pfam" id="PF09697">
    <property type="entry name" value="Porph_ging"/>
    <property type="match status" value="1"/>
</dbReference>
<sequence length="238" mass="27104">MRKLCLILLICTISSFAQSINSGIVVYEVKPSSKIVKGLSKKNRIYAEIKDAVNHLDQLQYNLYFNSEIAYYNIEEQLANERNPAVQNAAKLARNTPFYTLQPSGETFNKIEFMGDDYLIAHKCSDYNWEIQEETKIIQGYTCLRATSEIEGHNEETIEVVAYFCPQIPFNYGPKGYCGLPGMILCLEDDLVVYEMTEIQFEAIDAIEFDRKGIVKTKEGFSTYVDSLATATFGWGRN</sequence>
<dbReference type="OrthoDB" id="1429333at2"/>
<proteinExistence type="predicted"/>
<comment type="caution">
    <text evidence="2">The sequence shown here is derived from an EMBL/GenBank/DDBJ whole genome shotgun (WGS) entry which is preliminary data.</text>
</comment>
<reference evidence="2 3" key="1">
    <citation type="submission" date="2018-07" db="EMBL/GenBank/DDBJ databases">
        <title>Leeuwenhoekiella genomics.</title>
        <authorList>
            <person name="Tahon G."/>
            <person name="Willems A."/>
        </authorList>
    </citation>
    <scope>NUCLEOTIDE SEQUENCE [LARGE SCALE GENOMIC DNA]</scope>
    <source>
        <strain evidence="2 3">R-50232</strain>
    </source>
</reference>
<dbReference type="RefSeq" id="WP_128761644.1">
    <property type="nucleotide sequence ID" value="NZ_QOVI01000004.1"/>
</dbReference>
<evidence type="ECO:0000313" key="2">
    <source>
        <dbReference type="EMBL" id="RXG14234.1"/>
    </source>
</evidence>
<feature type="signal peptide" evidence="1">
    <location>
        <begin position="1"/>
        <end position="19"/>
    </location>
</feature>
<evidence type="ECO:0000256" key="1">
    <source>
        <dbReference type="SAM" id="SignalP"/>
    </source>
</evidence>
<keyword evidence="1" id="KW-0732">Signal</keyword>
<keyword evidence="3" id="KW-1185">Reference proteome</keyword>
<dbReference type="InterPro" id="IPR005901">
    <property type="entry name" value="GLPGLI"/>
</dbReference>
<evidence type="ECO:0000313" key="3">
    <source>
        <dbReference type="Proteomes" id="UP000289821"/>
    </source>
</evidence>
<feature type="chain" id="PRO_5020736396" evidence="1">
    <location>
        <begin position="20"/>
        <end position="238"/>
    </location>
</feature>
<dbReference type="EMBL" id="QOVI01000004">
    <property type="protein sequence ID" value="RXG14234.1"/>
    <property type="molecule type" value="Genomic_DNA"/>
</dbReference>
<gene>
    <name evidence="2" type="ORF">DSM04_104342</name>
</gene>